<evidence type="ECO:0000313" key="3">
    <source>
        <dbReference type="EMBL" id="JAP93694.1"/>
    </source>
</evidence>
<feature type="coiled-coil region" evidence="1">
    <location>
        <begin position="8"/>
        <end position="51"/>
    </location>
</feature>
<name>A0A146KCQ6_9EUKA</name>
<feature type="non-terminal residue" evidence="3">
    <location>
        <position position="1"/>
    </location>
</feature>
<protein>
    <submittedName>
        <fullName evidence="3">Uncharacterized protein</fullName>
    </submittedName>
</protein>
<dbReference type="AlphaFoldDB" id="A0A146KCQ6"/>
<keyword evidence="2" id="KW-1133">Transmembrane helix</keyword>
<gene>
    <name evidence="3" type="ORF">TPC1_13927</name>
</gene>
<keyword evidence="2" id="KW-0812">Transmembrane</keyword>
<proteinExistence type="predicted"/>
<dbReference type="EMBL" id="GDID01002912">
    <property type="protein sequence ID" value="JAP93694.1"/>
    <property type="molecule type" value="Transcribed_RNA"/>
</dbReference>
<evidence type="ECO:0000256" key="2">
    <source>
        <dbReference type="SAM" id="Phobius"/>
    </source>
</evidence>
<accession>A0A146KCQ6</accession>
<feature type="non-terminal residue" evidence="3">
    <location>
        <position position="259"/>
    </location>
</feature>
<evidence type="ECO:0000256" key="1">
    <source>
        <dbReference type="SAM" id="Coils"/>
    </source>
</evidence>
<keyword evidence="2" id="KW-0472">Membrane</keyword>
<feature type="transmembrane region" description="Helical" evidence="2">
    <location>
        <begin position="157"/>
        <end position="180"/>
    </location>
</feature>
<reference evidence="3" key="1">
    <citation type="submission" date="2015-07" db="EMBL/GenBank/DDBJ databases">
        <title>Adaptation to a free-living lifestyle via gene acquisitions in the diplomonad Trepomonas sp. PC1.</title>
        <authorList>
            <person name="Xu F."/>
            <person name="Jerlstrom-Hultqvist J."/>
            <person name="Kolisko M."/>
            <person name="Simpson A.G.B."/>
            <person name="Roger A.J."/>
            <person name="Svard S.G."/>
            <person name="Andersson J.O."/>
        </authorList>
    </citation>
    <scope>NUCLEOTIDE SEQUENCE</scope>
    <source>
        <strain evidence="3">PC1</strain>
    </source>
</reference>
<organism evidence="3">
    <name type="scientific">Trepomonas sp. PC1</name>
    <dbReference type="NCBI Taxonomy" id="1076344"/>
    <lineage>
        <taxon>Eukaryota</taxon>
        <taxon>Metamonada</taxon>
        <taxon>Diplomonadida</taxon>
        <taxon>Hexamitidae</taxon>
        <taxon>Hexamitinae</taxon>
        <taxon>Trepomonas</taxon>
    </lineage>
</organism>
<sequence length="259" mass="29662">ANQQSIQMSHTSQQITDLQHQLQTLQQQMQNQKIKQEQEALQLQKQLTESQYAVISLSHGYYELLDAFLLTNLHSDLKKKLLSKVKEMFIPLRQLHPAPFSNPGRPMRPMVDDLISSAVQYQNEVIKQNCQKGFSSVSAELVEAKLLKRQNSFTGKLVAKLINFLVTSIGLILTLILLLVKLVKRPEVVVEVVFFKYKLSQIKDFLQQWFPMFFGKKYVPMQEIGEELLKVMETQQIIEGVTLQRMCVIGLRGAAESDG</sequence>
<keyword evidence="1" id="KW-0175">Coiled coil</keyword>